<dbReference type="Pfam" id="PF09335">
    <property type="entry name" value="VTT_dom"/>
    <property type="match status" value="1"/>
</dbReference>
<evidence type="ECO:0000313" key="10">
    <source>
        <dbReference type="Proteomes" id="UP001597182"/>
    </source>
</evidence>
<feature type="transmembrane region" description="Helical" evidence="7">
    <location>
        <begin position="56"/>
        <end position="76"/>
    </location>
</feature>
<comment type="subcellular location">
    <subcellularLocation>
        <location evidence="1 7">Cell membrane</location>
        <topology evidence="1 7">Multi-pass membrane protein</topology>
    </subcellularLocation>
</comment>
<evidence type="ECO:0000256" key="2">
    <source>
        <dbReference type="ARBA" id="ARBA00010792"/>
    </source>
</evidence>
<feature type="transmembrane region" description="Helical" evidence="7">
    <location>
        <begin position="175"/>
        <end position="194"/>
    </location>
</feature>
<comment type="caution">
    <text evidence="9">The sequence shown here is derived from an EMBL/GenBank/DDBJ whole genome shotgun (WGS) entry which is preliminary data.</text>
</comment>
<dbReference type="Proteomes" id="UP001597182">
    <property type="component" value="Unassembled WGS sequence"/>
</dbReference>
<evidence type="ECO:0000259" key="8">
    <source>
        <dbReference type="Pfam" id="PF09335"/>
    </source>
</evidence>
<feature type="transmembrane region" description="Helical" evidence="7">
    <location>
        <begin position="142"/>
        <end position="163"/>
    </location>
</feature>
<dbReference type="InterPro" id="IPR032818">
    <property type="entry name" value="DedA-like"/>
</dbReference>
<keyword evidence="5 7" id="KW-1133">Transmembrane helix</keyword>
<keyword evidence="6 7" id="KW-0472">Membrane</keyword>
<name>A0ABW3VG91_9PSEU</name>
<keyword evidence="4 7" id="KW-0812">Transmembrane</keyword>
<evidence type="ECO:0000256" key="1">
    <source>
        <dbReference type="ARBA" id="ARBA00004651"/>
    </source>
</evidence>
<accession>A0ABW3VG91</accession>
<evidence type="ECO:0000256" key="3">
    <source>
        <dbReference type="ARBA" id="ARBA00022475"/>
    </source>
</evidence>
<evidence type="ECO:0000256" key="6">
    <source>
        <dbReference type="ARBA" id="ARBA00023136"/>
    </source>
</evidence>
<proteinExistence type="inferred from homology"/>
<keyword evidence="10" id="KW-1185">Reference proteome</keyword>
<evidence type="ECO:0000313" key="9">
    <source>
        <dbReference type="EMBL" id="MFD1233089.1"/>
    </source>
</evidence>
<evidence type="ECO:0000256" key="4">
    <source>
        <dbReference type="ARBA" id="ARBA00022692"/>
    </source>
</evidence>
<dbReference type="RefSeq" id="WP_013677114.1">
    <property type="nucleotide sequence ID" value="NZ_BAABKS010000053.1"/>
</dbReference>
<keyword evidence="3 7" id="KW-1003">Cell membrane</keyword>
<comment type="similarity">
    <text evidence="2 7">Belongs to the DedA family.</text>
</comment>
<feature type="domain" description="VTT" evidence="8">
    <location>
        <begin position="32"/>
        <end position="162"/>
    </location>
</feature>
<dbReference type="PANTHER" id="PTHR30353:SF15">
    <property type="entry name" value="INNER MEMBRANE PROTEIN YABI"/>
    <property type="match status" value="1"/>
</dbReference>
<evidence type="ECO:0000256" key="5">
    <source>
        <dbReference type="ARBA" id="ARBA00022989"/>
    </source>
</evidence>
<gene>
    <name evidence="9" type="ORF">ACFQ34_07310</name>
</gene>
<protein>
    <submittedName>
        <fullName evidence="9">DedA family protein</fullName>
    </submittedName>
</protein>
<dbReference type="InterPro" id="IPR032816">
    <property type="entry name" value="VTT_dom"/>
</dbReference>
<organism evidence="9 10">
    <name type="scientific">Pseudonocardia benzenivorans</name>
    <dbReference type="NCBI Taxonomy" id="228005"/>
    <lineage>
        <taxon>Bacteria</taxon>
        <taxon>Bacillati</taxon>
        <taxon>Actinomycetota</taxon>
        <taxon>Actinomycetes</taxon>
        <taxon>Pseudonocardiales</taxon>
        <taxon>Pseudonocardiaceae</taxon>
        <taxon>Pseudonocardia</taxon>
    </lineage>
</organism>
<dbReference type="PANTHER" id="PTHR30353">
    <property type="entry name" value="INNER MEMBRANE PROTEIN DEDA-RELATED"/>
    <property type="match status" value="1"/>
</dbReference>
<evidence type="ECO:0000256" key="7">
    <source>
        <dbReference type="RuleBase" id="RU367016"/>
    </source>
</evidence>
<reference evidence="10" key="1">
    <citation type="journal article" date="2019" name="Int. J. Syst. Evol. Microbiol.">
        <title>The Global Catalogue of Microorganisms (GCM) 10K type strain sequencing project: providing services to taxonomists for standard genome sequencing and annotation.</title>
        <authorList>
            <consortium name="The Broad Institute Genomics Platform"/>
            <consortium name="The Broad Institute Genome Sequencing Center for Infectious Disease"/>
            <person name="Wu L."/>
            <person name="Ma J."/>
        </authorList>
    </citation>
    <scope>NUCLEOTIDE SEQUENCE [LARGE SCALE GENOMIC DNA]</scope>
    <source>
        <strain evidence="10">CCUG 49018</strain>
    </source>
</reference>
<feature type="transmembrane region" description="Helical" evidence="7">
    <location>
        <begin position="110"/>
        <end position="135"/>
    </location>
</feature>
<feature type="transmembrane region" description="Helical" evidence="7">
    <location>
        <begin position="15"/>
        <end position="44"/>
    </location>
</feature>
<dbReference type="EMBL" id="JBHTMB010000050">
    <property type="protein sequence ID" value="MFD1233089.1"/>
    <property type="molecule type" value="Genomic_DNA"/>
</dbReference>
<sequence length="211" mass="22769">MSVDHLLQTIPPLTVYLLVGFVVGIESLGIPLPGEIVLVSAALLSSRHELAVSPAWIAVAGSAGAIIGDSIGYLVGRRYGMALFGRLGRRFPRHFGPDHVRVAERVFTRWGMWAVFFGRFIALLRIFAGPLAGALGMHYPRFLVANALGGIAWATGTTLLVYSLGVVAERWLSRFSWIGLVVAVLVGLGVSLVIRARTRRLAESYAAESDD</sequence>